<evidence type="ECO:0000256" key="11">
    <source>
        <dbReference type="SAM" id="MobiDB-lite"/>
    </source>
</evidence>
<dbReference type="PRINTS" id="PR00224">
    <property type="entry name" value="GEMCOATAR1"/>
</dbReference>
<keyword evidence="10" id="KW-1048">Host nucleus</keyword>
<keyword evidence="7 10" id="KW-0946">Virion</keyword>
<dbReference type="InterPro" id="IPR037164">
    <property type="entry name" value="Satellite_virus_coat_sf"/>
</dbReference>
<dbReference type="GO" id="GO:0008270">
    <property type="term" value="F:zinc ion binding"/>
    <property type="evidence" value="ECO:0007669"/>
    <property type="project" value="UniProtKB-KW"/>
</dbReference>
<dbReference type="InterPro" id="IPR000263">
    <property type="entry name" value="GV_A/BR1_coat"/>
</dbReference>
<dbReference type="RefSeq" id="YP_009129320.1">
    <property type="nucleotide sequence ID" value="NC_026771.1"/>
</dbReference>
<evidence type="ECO:0000256" key="1">
    <source>
        <dbReference type="ARBA" id="ARBA00004328"/>
    </source>
</evidence>
<evidence type="ECO:0000256" key="8">
    <source>
        <dbReference type="ARBA" id="ARBA00023296"/>
    </source>
</evidence>
<reference evidence="13" key="2">
    <citation type="submission" date="2015-01" db="EMBL/GenBank/DDBJ databases">
        <title>Identification and molecular characterization of a novel monopartite geminivirus associated with mulberry mosaic dwarf disease.</title>
        <authorList>
            <person name="Ma Y."/>
            <person name="Navarro B."/>
            <person name="Zhang Z."/>
            <person name="Zhou X."/>
            <person name="Di Serio F."/>
            <person name="Li S."/>
        </authorList>
    </citation>
    <scope>NUCLEOTIDE SEQUENCE</scope>
    <source>
        <strain evidence="13">AK1-3</strain>
        <strain evidence="14">AK1-4</strain>
        <strain evidence="15">AK2-14</strain>
        <strain evidence="18">AK2-18</strain>
        <strain evidence="16">AK2-38</strain>
        <strain evidence="17">AK3-54</strain>
    </source>
</reference>
<evidence type="ECO:0000313" key="17">
    <source>
        <dbReference type="EMBL" id="AJW66444.1"/>
    </source>
</evidence>
<comment type="function">
    <text evidence="10">Binds the genomic viral ssDNA and shuttles it into and out of the cell nucleus.</text>
</comment>
<keyword evidence="10" id="KW-0238">DNA-binding</keyword>
<evidence type="ECO:0000256" key="10">
    <source>
        <dbReference type="RuleBase" id="RU363025"/>
    </source>
</evidence>
<evidence type="ECO:0000256" key="7">
    <source>
        <dbReference type="ARBA" id="ARBA00022844"/>
    </source>
</evidence>
<keyword evidence="10" id="KW-0479">Metal-binding</keyword>
<evidence type="ECO:0000256" key="5">
    <source>
        <dbReference type="ARBA" id="ARBA00022524"/>
    </source>
</evidence>
<dbReference type="EMBL" id="KP699130">
    <property type="protein sequence ID" value="AJW66434.1"/>
    <property type="molecule type" value="Genomic_DNA"/>
</dbReference>
<dbReference type="InterPro" id="IPR029053">
    <property type="entry name" value="Viral_coat"/>
</dbReference>
<dbReference type="OrthoDB" id="5720at10239"/>
<dbReference type="PRINTS" id="PR00223">
    <property type="entry name" value="GEMCOATARBR1"/>
</dbReference>
<evidence type="ECO:0000256" key="4">
    <source>
        <dbReference type="ARBA" id="ARBA00022431"/>
    </source>
</evidence>
<evidence type="ECO:0000313" key="14">
    <source>
        <dbReference type="EMBL" id="AJW66429.1"/>
    </source>
</evidence>
<sequence length="245" mass="28036">MVITRSSALRSRRGWNPGTIPRRPRTVRVTRVASAMRTPWRRRGPRSSLARRKRRPINALGPVKRGTFGIKLASINHTGGNGYHLTHFDHGDDTNQRTGRKIKINGINIRGKLYLNNPRTNSYHIVRLWIIRDTRPGSEPVSFSSFMDMHDNEPMTAMVKKDWGERFQVLKDLTFHLVGANGLSFNEDVVEEYFKFKGYVLYNHEDSGSLANVLENGIFLYAATSHPSENVTLTANCRVYFYDAE</sequence>
<dbReference type="EMBL" id="KP728254">
    <property type="protein sequence ID" value="AJW66449.1"/>
    <property type="molecule type" value="Genomic_DNA"/>
</dbReference>
<proteinExistence type="inferred from homology"/>
<keyword evidence="10" id="KW-0862">Zinc</keyword>
<dbReference type="KEGG" id="vg:24018712"/>
<evidence type="ECO:0000313" key="13">
    <source>
        <dbReference type="EMBL" id="AJW66424.1"/>
    </source>
</evidence>
<dbReference type="Gene3D" id="2.60.120.20">
    <property type="match status" value="1"/>
</dbReference>
<comment type="similarity">
    <text evidence="2 10">Belongs to the geminiviridae capsid protein family.</text>
</comment>
<dbReference type="EMBL" id="KP699129">
    <property type="protein sequence ID" value="AJW66429.1"/>
    <property type="molecule type" value="Genomic_DNA"/>
</dbReference>
<dbReference type="GO" id="GO:0043657">
    <property type="term" value="C:host cell"/>
    <property type="evidence" value="ECO:0007669"/>
    <property type="project" value="GOC"/>
</dbReference>
<dbReference type="Proteomes" id="UP000201739">
    <property type="component" value="Segment"/>
</dbReference>
<evidence type="ECO:0000256" key="6">
    <source>
        <dbReference type="ARBA" id="ARBA00022561"/>
    </source>
</evidence>
<dbReference type="SUPFAM" id="SSF88650">
    <property type="entry name" value="Satellite viruses"/>
    <property type="match status" value="1"/>
</dbReference>
<dbReference type="EMBL" id="KP303687">
    <property type="protein sequence ID" value="AJW66419.1"/>
    <property type="molecule type" value="Genomic_DNA"/>
</dbReference>
<dbReference type="EMBL" id="KP699128">
    <property type="protein sequence ID" value="AJW66424.1"/>
    <property type="molecule type" value="Genomic_DNA"/>
</dbReference>
<accession>A0A0D5BV09</accession>
<evidence type="ECO:0000313" key="12">
    <source>
        <dbReference type="EMBL" id="AJW66419.1"/>
    </source>
</evidence>
<dbReference type="GO" id="GO:0039615">
    <property type="term" value="C:T=1 icosahedral viral capsid"/>
    <property type="evidence" value="ECO:0007669"/>
    <property type="project" value="UniProtKB-KW"/>
</dbReference>
<protein>
    <recommendedName>
        <fullName evidence="3 10">Capsid protein</fullName>
    </recommendedName>
    <alternativeName>
        <fullName evidence="9 10">Coat protein</fullName>
    </alternativeName>
</protein>
<organism evidence="13">
    <name type="scientific">Mulberry mosaic dwarf associated virus</name>
    <dbReference type="NCBI Taxonomy" id="1631303"/>
    <lineage>
        <taxon>Viruses</taxon>
        <taxon>Monodnaviria</taxon>
        <taxon>Shotokuvirae</taxon>
        <taxon>Cressdnaviricota</taxon>
        <taxon>Repensiviricetes</taxon>
        <taxon>Geplafuvirales</taxon>
        <taxon>Geminiviridae</taxon>
    </lineage>
</organism>
<dbReference type="GO" id="GO:0005198">
    <property type="term" value="F:structural molecule activity"/>
    <property type="evidence" value="ECO:0007669"/>
    <property type="project" value="InterPro"/>
</dbReference>
<evidence type="ECO:0000256" key="3">
    <source>
        <dbReference type="ARBA" id="ARBA00018091"/>
    </source>
</evidence>
<feature type="region of interest" description="Disordered" evidence="11">
    <location>
        <begin position="1"/>
        <end position="22"/>
    </location>
</feature>
<dbReference type="EMBL" id="KP699132">
    <property type="protein sequence ID" value="AJW66444.1"/>
    <property type="molecule type" value="Genomic_DNA"/>
</dbReference>
<evidence type="ECO:0000256" key="2">
    <source>
        <dbReference type="ARBA" id="ARBA00005468"/>
    </source>
</evidence>
<evidence type="ECO:0000313" key="15">
    <source>
        <dbReference type="EMBL" id="AJW66434.1"/>
    </source>
</evidence>
<dbReference type="GO" id="GO:0046718">
    <property type="term" value="P:symbiont entry into host cell"/>
    <property type="evidence" value="ECO:0007669"/>
    <property type="project" value="UniProtKB-KW"/>
</dbReference>
<evidence type="ECO:0000313" key="19">
    <source>
        <dbReference type="Proteomes" id="UP000201739"/>
    </source>
</evidence>
<keyword evidence="5 10" id="KW-1163">Viral penetration into host nucleus</keyword>
<evidence type="ECO:0000313" key="18">
    <source>
        <dbReference type="EMBL" id="AJW66449.1"/>
    </source>
</evidence>
<dbReference type="GO" id="GO:0075732">
    <property type="term" value="P:viral penetration into host nucleus"/>
    <property type="evidence" value="ECO:0007669"/>
    <property type="project" value="UniProtKB-KW"/>
</dbReference>
<dbReference type="GO" id="GO:0003677">
    <property type="term" value="F:DNA binding"/>
    <property type="evidence" value="ECO:0007669"/>
    <property type="project" value="UniProtKB-KW"/>
</dbReference>
<dbReference type="Pfam" id="PF00844">
    <property type="entry name" value="Gemini_coat"/>
    <property type="match status" value="1"/>
</dbReference>
<dbReference type="GeneID" id="24018712"/>
<dbReference type="InterPro" id="IPR000650">
    <property type="entry name" value="Gem_coat_AR1"/>
</dbReference>
<dbReference type="EMBL" id="KP699131">
    <property type="protein sequence ID" value="AJW66439.1"/>
    <property type="molecule type" value="Genomic_DNA"/>
</dbReference>
<keyword evidence="4 10" id="KW-1140">T=1 icosahedral capsid protein</keyword>
<evidence type="ECO:0000256" key="9">
    <source>
        <dbReference type="ARBA" id="ARBA00031336"/>
    </source>
</evidence>
<keyword evidence="8 10" id="KW-1160">Virus entry into host cell</keyword>
<dbReference type="GO" id="GO:0042025">
    <property type="term" value="C:host cell nucleus"/>
    <property type="evidence" value="ECO:0007669"/>
    <property type="project" value="UniProtKB-SubCell"/>
</dbReference>
<comment type="subcellular location">
    <subcellularLocation>
        <location evidence="10">Host nucleus</location>
    </subcellularLocation>
    <subcellularLocation>
        <location evidence="1 10">Virion</location>
    </subcellularLocation>
</comment>
<name>A0A0D5BV09_9GEMI</name>
<keyword evidence="6 10" id="KW-0167">Capsid protein</keyword>
<keyword evidence="10" id="KW-0863">Zinc-finger</keyword>
<evidence type="ECO:0000313" key="16">
    <source>
        <dbReference type="EMBL" id="AJW66439.1"/>
    </source>
</evidence>
<reference evidence="12 19" key="1">
    <citation type="submission" date="2014-12" db="EMBL/GenBank/DDBJ databases">
        <title>Identification and molecular characterization of a novel geminivirus associated with mulberry mosaic dwarf disease.</title>
        <authorList>
            <person name="Ma Y."/>
            <person name="Navarro B."/>
            <person name="Zhang Z."/>
            <person name="Zhou X."/>
            <person name="Di Serio F."/>
            <person name="Li S."/>
        </authorList>
    </citation>
    <scope>NUCLEOTIDE SEQUENCE [LARGE SCALE GENOMIC DNA]</scope>
    <source>
        <strain evidence="12">AK1-8</strain>
    </source>
</reference>